<dbReference type="EMBL" id="CAOF01000078">
    <property type="protein sequence ID" value="CCO46179.1"/>
    <property type="molecule type" value="Genomic_DNA"/>
</dbReference>
<dbReference type="Proteomes" id="UP000018211">
    <property type="component" value="Unassembled WGS sequence"/>
</dbReference>
<organism evidence="1 2">
    <name type="scientific">Vibrio nigripulchritudo SOn1</name>
    <dbReference type="NCBI Taxonomy" id="1238450"/>
    <lineage>
        <taxon>Bacteria</taxon>
        <taxon>Pseudomonadati</taxon>
        <taxon>Pseudomonadota</taxon>
        <taxon>Gammaproteobacteria</taxon>
        <taxon>Vibrionales</taxon>
        <taxon>Vibrionaceae</taxon>
        <taxon>Vibrio</taxon>
    </lineage>
</organism>
<reference evidence="1 2" key="1">
    <citation type="journal article" date="2013" name="ISME J.">
        <title>Comparative genomics of pathogenic lineages of Vibrio nigripulchritudo identifies virulence-associated traits.</title>
        <authorList>
            <person name="Goudenege D."/>
            <person name="Labreuche Y."/>
            <person name="Krin E."/>
            <person name="Ansquer D."/>
            <person name="Mangenot S."/>
            <person name="Calteau A."/>
            <person name="Medigue C."/>
            <person name="Mazel D."/>
            <person name="Polz M.F."/>
            <person name="Le Roux F."/>
        </authorList>
    </citation>
    <scope>NUCLEOTIDE SEQUENCE [LARGE SCALE GENOMIC DNA]</scope>
    <source>
        <strain evidence="1 2">SOn1</strain>
    </source>
</reference>
<proteinExistence type="predicted"/>
<evidence type="ECO:0000313" key="1">
    <source>
        <dbReference type="EMBL" id="CCO46179.1"/>
    </source>
</evidence>
<protein>
    <submittedName>
        <fullName evidence="1">Uncharacterized protein</fullName>
    </submittedName>
</protein>
<sequence>MGGNRTIKIGRNRFHSRQSFKYIYLPLIDSLITFYMRKRRRFSLQCTT</sequence>
<name>A0AAV2VN87_9VIBR</name>
<comment type="caution">
    <text evidence="1">The sequence shown here is derived from an EMBL/GenBank/DDBJ whole genome shotgun (WGS) entry which is preliminary data.</text>
</comment>
<dbReference type="AlphaFoldDB" id="A0AAV2VN87"/>
<gene>
    <name evidence="1" type="ORF">VIBNISOn1_1690024</name>
</gene>
<accession>A0AAV2VN87</accession>
<evidence type="ECO:0000313" key="2">
    <source>
        <dbReference type="Proteomes" id="UP000018211"/>
    </source>
</evidence>